<proteinExistence type="predicted"/>
<evidence type="ECO:0000313" key="1">
    <source>
        <dbReference type="EMBL" id="MCI53200.1"/>
    </source>
</evidence>
<dbReference type="AlphaFoldDB" id="A0A392SZB1"/>
<reference evidence="1 2" key="1">
    <citation type="journal article" date="2018" name="Front. Plant Sci.">
        <title>Red Clover (Trifolium pratense) and Zigzag Clover (T. medium) - A Picture of Genomic Similarities and Differences.</title>
        <authorList>
            <person name="Dluhosova J."/>
            <person name="Istvanek J."/>
            <person name="Nedelnik J."/>
            <person name="Repkova J."/>
        </authorList>
    </citation>
    <scope>NUCLEOTIDE SEQUENCE [LARGE SCALE GENOMIC DNA]</scope>
    <source>
        <strain evidence="2">cv. 10/8</strain>
        <tissue evidence="1">Leaf</tissue>
    </source>
</reference>
<comment type="caution">
    <text evidence="1">The sequence shown here is derived from an EMBL/GenBank/DDBJ whole genome shotgun (WGS) entry which is preliminary data.</text>
</comment>
<keyword evidence="2" id="KW-1185">Reference proteome</keyword>
<organism evidence="1 2">
    <name type="scientific">Trifolium medium</name>
    <dbReference type="NCBI Taxonomy" id="97028"/>
    <lineage>
        <taxon>Eukaryota</taxon>
        <taxon>Viridiplantae</taxon>
        <taxon>Streptophyta</taxon>
        <taxon>Embryophyta</taxon>
        <taxon>Tracheophyta</taxon>
        <taxon>Spermatophyta</taxon>
        <taxon>Magnoliopsida</taxon>
        <taxon>eudicotyledons</taxon>
        <taxon>Gunneridae</taxon>
        <taxon>Pentapetalae</taxon>
        <taxon>rosids</taxon>
        <taxon>fabids</taxon>
        <taxon>Fabales</taxon>
        <taxon>Fabaceae</taxon>
        <taxon>Papilionoideae</taxon>
        <taxon>50 kb inversion clade</taxon>
        <taxon>NPAAA clade</taxon>
        <taxon>Hologalegina</taxon>
        <taxon>IRL clade</taxon>
        <taxon>Trifolieae</taxon>
        <taxon>Trifolium</taxon>
    </lineage>
</organism>
<dbReference type="Proteomes" id="UP000265520">
    <property type="component" value="Unassembled WGS sequence"/>
</dbReference>
<sequence length="50" mass="5464">MTVVLGGTKLGKRGGQGKNGVVEFLDGGWFGWRRWIAGYHSSVMRAPIVM</sequence>
<feature type="non-terminal residue" evidence="1">
    <location>
        <position position="50"/>
    </location>
</feature>
<evidence type="ECO:0000313" key="2">
    <source>
        <dbReference type="Proteomes" id="UP000265520"/>
    </source>
</evidence>
<name>A0A392SZB1_9FABA</name>
<accession>A0A392SZB1</accession>
<protein>
    <submittedName>
        <fullName evidence="1">Uncharacterized protein</fullName>
    </submittedName>
</protein>
<dbReference type="EMBL" id="LXQA010459610">
    <property type="protein sequence ID" value="MCI53200.1"/>
    <property type="molecule type" value="Genomic_DNA"/>
</dbReference>